<organism evidence="2 3">
    <name type="scientific">Oceanobacillus jeddahense</name>
    <dbReference type="NCBI Taxonomy" id="1462527"/>
    <lineage>
        <taxon>Bacteria</taxon>
        <taxon>Bacillati</taxon>
        <taxon>Bacillota</taxon>
        <taxon>Bacilli</taxon>
        <taxon>Bacillales</taxon>
        <taxon>Bacillaceae</taxon>
        <taxon>Oceanobacillus</taxon>
    </lineage>
</organism>
<dbReference type="InterPro" id="IPR049713">
    <property type="entry name" value="Pr6Pr-like"/>
</dbReference>
<keyword evidence="3" id="KW-1185">Reference proteome</keyword>
<reference evidence="2" key="1">
    <citation type="submission" date="2022-07" db="EMBL/GenBank/DDBJ databases">
        <title>FELIX.</title>
        <authorList>
            <person name="Wan K.H."/>
            <person name="Park S."/>
            <person name="Lawrence Q."/>
            <person name="Eichenberger J.P."/>
            <person name="Booth B.W."/>
            <person name="Piaggio A.J."/>
            <person name="Chandler J.C."/>
            <person name="Franklin A.B."/>
            <person name="Celniker S.E."/>
        </authorList>
    </citation>
    <scope>NUCLEOTIDE SEQUENCE</scope>
    <source>
        <strain evidence="2">QA-1986 374</strain>
    </source>
</reference>
<evidence type="ECO:0000313" key="3">
    <source>
        <dbReference type="Proteomes" id="UP001059773"/>
    </source>
</evidence>
<dbReference type="NCBIfam" id="NF038065">
    <property type="entry name" value="Pr6Pr"/>
    <property type="match status" value="1"/>
</dbReference>
<keyword evidence="1" id="KW-0812">Transmembrane</keyword>
<sequence>MTKTLSQGRYLHAKFLLHLIIAVTGIISVPLHILFSPDPSVSVTKFTIHSNIIVAIVFIVSAFVLLTKKQENNGLDLCKNAALIYMIIVLTTYHFILSSGGEYSGIRIITNFTLHYFTPILILLNWMIFEEKKWYSYKSIAFWLAFPIIYGVVSLLRGAYDGFYPYFFLNPNNPIPDGFGSYINVSFVIAGFTFVYCILGFLLIIINRGVLRFERAKQLRKYKKDNVIGMK</sequence>
<evidence type="ECO:0000313" key="2">
    <source>
        <dbReference type="EMBL" id="UUI02805.1"/>
    </source>
</evidence>
<name>A0ABY5JR87_9BACI</name>
<feature type="transmembrane region" description="Helical" evidence="1">
    <location>
        <begin position="108"/>
        <end position="128"/>
    </location>
</feature>
<feature type="transmembrane region" description="Helical" evidence="1">
    <location>
        <begin position="180"/>
        <end position="206"/>
    </location>
</feature>
<feature type="transmembrane region" description="Helical" evidence="1">
    <location>
        <begin position="140"/>
        <end position="160"/>
    </location>
</feature>
<feature type="transmembrane region" description="Helical" evidence="1">
    <location>
        <begin position="46"/>
        <end position="65"/>
    </location>
</feature>
<feature type="transmembrane region" description="Helical" evidence="1">
    <location>
        <begin position="77"/>
        <end position="96"/>
    </location>
</feature>
<protein>
    <submittedName>
        <fullName evidence="2">Pr6Pr family membrane protein</fullName>
    </submittedName>
</protein>
<dbReference type="EMBL" id="CP101914">
    <property type="protein sequence ID" value="UUI02805.1"/>
    <property type="molecule type" value="Genomic_DNA"/>
</dbReference>
<keyword evidence="1" id="KW-1133">Transmembrane helix</keyword>
<keyword evidence="1" id="KW-0472">Membrane</keyword>
<evidence type="ECO:0000256" key="1">
    <source>
        <dbReference type="SAM" id="Phobius"/>
    </source>
</evidence>
<dbReference type="Proteomes" id="UP001059773">
    <property type="component" value="Chromosome"/>
</dbReference>
<proteinExistence type="predicted"/>
<gene>
    <name evidence="2" type="ORF">NP439_22670</name>
</gene>
<feature type="transmembrane region" description="Helical" evidence="1">
    <location>
        <begin position="15"/>
        <end position="34"/>
    </location>
</feature>
<accession>A0ABY5JR87</accession>
<dbReference type="RefSeq" id="WP_256708001.1">
    <property type="nucleotide sequence ID" value="NZ_CP101914.1"/>
</dbReference>